<dbReference type="RefSeq" id="WP_283761976.1">
    <property type="nucleotide sequence ID" value="NZ_JAQPOK010000062.1"/>
</dbReference>
<proteinExistence type="predicted"/>
<reference evidence="4 5" key="1">
    <citation type="submission" date="2023-01" db="EMBL/GenBank/DDBJ databases">
        <title>Novel diversity within Roseofilum (Cyanobacteria; Desertifilaceae) from marine benthic mats with descriptions of four novel species.</title>
        <authorList>
            <person name="Wang Y."/>
            <person name="Berthold D.E."/>
            <person name="Hu J."/>
            <person name="Lefler F.W."/>
            <person name="Laughinghouse H.D. IV."/>
        </authorList>
    </citation>
    <scope>NUCLEOTIDE SEQUENCE [LARGE SCALE GENOMIC DNA]</scope>
    <source>
        <strain evidence="4 5">BLCC-M91</strain>
    </source>
</reference>
<dbReference type="PANTHER" id="PTHR31332">
    <property type="entry name" value="7-HYDROXYMETHYL CHLOROPHYLL A REDUCTASE, CHLOROPLASTIC"/>
    <property type="match status" value="1"/>
</dbReference>
<dbReference type="InterPro" id="IPR007525">
    <property type="entry name" value="FrhB_FdhB_C"/>
</dbReference>
<protein>
    <submittedName>
        <fullName evidence="4">Coenzyme F420 hydrogenase/dehydrogenase, beta subunit C-terminal domain</fullName>
    </submittedName>
</protein>
<dbReference type="EMBL" id="JAQPOK010000062">
    <property type="protein sequence ID" value="MDJ1178664.1"/>
    <property type="molecule type" value="Genomic_DNA"/>
</dbReference>
<evidence type="ECO:0000259" key="3">
    <source>
        <dbReference type="Pfam" id="PF04432"/>
    </source>
</evidence>
<gene>
    <name evidence="4" type="ORF">PJF56_07305</name>
</gene>
<sequence length="432" mass="47545">MNKNSHKQDKLSLDEIVTAGLCMGCGLCRSIAGSERVEIAMTPEGRERPIALSPLDEKTLEAIDATCPGIRVPSAEPESIPEGAETDILWGPATQMAIGYATDPEIRHRGSSGGVLTALATYLLESKEVDFILHVAASKERPIVSEPRLSFDAVSVLEASGSRYGPGAPLANFMEVLDFNRPFAVVGKPCDITAMRNLERRDPRVKKLMRYCLSLICGGMSDLSKILSALDQFGIRESELRSFRYRGYGNPGLTRMETKDDKTFALTYNDLWADEANWGTQPRCKICPDAVGEVADIVAADCWPGASPTGEDEGFNAIVVRTKRGQELFEKAMADGVLTTIREITFRDLDRFQPHKVRQKKAAWARFAGMRAAGLPVPNTEGLRLEELAREQGWKKLLAQARGARDRVKTGRLGEPSATREPSKNDESYGFY</sequence>
<feature type="domain" description="Coenzyme F420 hydrogenase/dehydrogenase beta subunit N-terminal" evidence="2">
    <location>
        <begin position="98"/>
        <end position="171"/>
    </location>
</feature>
<dbReference type="Proteomes" id="UP001231370">
    <property type="component" value="Unassembled WGS sequence"/>
</dbReference>
<feature type="domain" description="Coenzyme F420 hydrogenase/dehydrogenase beta subunit C-terminal" evidence="3">
    <location>
        <begin position="183"/>
        <end position="340"/>
    </location>
</feature>
<dbReference type="PANTHER" id="PTHR31332:SF0">
    <property type="entry name" value="7-HYDROXYMETHYL CHLOROPHYLL A REDUCTASE, CHLOROPLASTIC"/>
    <property type="match status" value="1"/>
</dbReference>
<keyword evidence="5" id="KW-1185">Reference proteome</keyword>
<organism evidence="4 5">
    <name type="scientific">Roseofilum halophilum BLCC-M91</name>
    <dbReference type="NCBI Taxonomy" id="3022259"/>
    <lineage>
        <taxon>Bacteria</taxon>
        <taxon>Bacillati</taxon>
        <taxon>Cyanobacteriota</taxon>
        <taxon>Cyanophyceae</taxon>
        <taxon>Desertifilales</taxon>
        <taxon>Desertifilaceae</taxon>
        <taxon>Roseofilum</taxon>
        <taxon>Roseofilum halophilum</taxon>
    </lineage>
</organism>
<name>A0ABT7BHJ9_9CYAN</name>
<evidence type="ECO:0000313" key="4">
    <source>
        <dbReference type="EMBL" id="MDJ1178664.1"/>
    </source>
</evidence>
<evidence type="ECO:0000256" key="1">
    <source>
        <dbReference type="SAM" id="MobiDB-lite"/>
    </source>
</evidence>
<dbReference type="InterPro" id="IPR045220">
    <property type="entry name" value="FRHB/FDHB/HCAR-like"/>
</dbReference>
<evidence type="ECO:0000259" key="2">
    <source>
        <dbReference type="Pfam" id="PF04422"/>
    </source>
</evidence>
<comment type="caution">
    <text evidence="4">The sequence shown here is derived from an EMBL/GenBank/DDBJ whole genome shotgun (WGS) entry which is preliminary data.</text>
</comment>
<dbReference type="InterPro" id="IPR007516">
    <property type="entry name" value="Co_F420_Hydgase/DH_bsu_N"/>
</dbReference>
<accession>A0ABT7BHJ9</accession>
<evidence type="ECO:0000313" key="5">
    <source>
        <dbReference type="Proteomes" id="UP001231370"/>
    </source>
</evidence>
<dbReference type="Pfam" id="PF04432">
    <property type="entry name" value="FrhB_FdhB_C"/>
    <property type="match status" value="1"/>
</dbReference>
<dbReference type="Pfam" id="PF04422">
    <property type="entry name" value="FrhB_FdhB_N"/>
    <property type="match status" value="1"/>
</dbReference>
<feature type="compositionally biased region" description="Basic and acidic residues" evidence="1">
    <location>
        <begin position="421"/>
        <end position="432"/>
    </location>
</feature>
<feature type="region of interest" description="Disordered" evidence="1">
    <location>
        <begin position="401"/>
        <end position="432"/>
    </location>
</feature>